<dbReference type="STRING" id="1353528.DT23_01150"/>
<dbReference type="InterPro" id="IPR000962">
    <property type="entry name" value="Znf_DskA_TraR"/>
</dbReference>
<keyword evidence="2" id="KW-0863">Zinc-finger</keyword>
<name>A0A074JVD1_9RHOB</name>
<feature type="domain" description="Zinc finger DksA/TraR C4-type" evidence="6">
    <location>
        <begin position="74"/>
        <end position="101"/>
    </location>
</feature>
<evidence type="ECO:0000256" key="2">
    <source>
        <dbReference type="ARBA" id="ARBA00022771"/>
    </source>
</evidence>
<feature type="coiled-coil region" evidence="5">
    <location>
        <begin position="8"/>
        <end position="35"/>
    </location>
</feature>
<dbReference type="PROSITE" id="PS51128">
    <property type="entry name" value="ZF_DKSA_2"/>
    <property type="match status" value="1"/>
</dbReference>
<dbReference type="Proteomes" id="UP000027471">
    <property type="component" value="Unassembled WGS sequence"/>
</dbReference>
<reference evidence="8 9" key="1">
    <citation type="journal article" date="2015" name="Antonie Van Leeuwenhoek">
        <title>Thioclava indica sp. nov., isolated from surface seawater of the Indian Ocean.</title>
        <authorList>
            <person name="Liu Y."/>
            <person name="Lai Q."/>
            <person name="Du J."/>
            <person name="Xu H."/>
            <person name="Jiang L."/>
            <person name="Shao Z."/>
        </authorList>
    </citation>
    <scope>NUCLEOTIDE SEQUENCE [LARGE SCALE GENOMIC DNA]</scope>
    <source>
        <strain evidence="8 9">DT23-4</strain>
    </source>
</reference>
<protein>
    <submittedName>
        <fullName evidence="8">Uncharacterized protein</fullName>
    </submittedName>
</protein>
<evidence type="ECO:0000256" key="3">
    <source>
        <dbReference type="ARBA" id="ARBA00022833"/>
    </source>
</evidence>
<dbReference type="PANTHER" id="PTHR33823">
    <property type="entry name" value="RNA POLYMERASE-BINDING TRANSCRIPTION FACTOR DKSA-RELATED"/>
    <property type="match status" value="1"/>
</dbReference>
<dbReference type="RefSeq" id="WP_038127308.1">
    <property type="nucleotide sequence ID" value="NZ_AUNB01000001.1"/>
</dbReference>
<evidence type="ECO:0000259" key="7">
    <source>
        <dbReference type="Pfam" id="PF21173"/>
    </source>
</evidence>
<accession>A0A074JVD1</accession>
<evidence type="ECO:0000259" key="6">
    <source>
        <dbReference type="Pfam" id="PF01258"/>
    </source>
</evidence>
<dbReference type="OrthoDB" id="1121111at2"/>
<keyword evidence="3" id="KW-0862">Zinc</keyword>
<keyword evidence="9" id="KW-1185">Reference proteome</keyword>
<dbReference type="eggNOG" id="COG1734">
    <property type="taxonomic scope" value="Bacteria"/>
</dbReference>
<sequence>MKSDETRRTEIEARKAHLLERIEEIDAELDSHVEQDWEDAASKQEDDEVLDELDMAARQELRMIEAALQRLDAGEYGFCVTCGERIDEARLDLLPATPFCRLHAPGAKKAAR</sequence>
<dbReference type="EMBL" id="AUNB01000001">
    <property type="protein sequence ID" value="KEO61606.1"/>
    <property type="molecule type" value="Genomic_DNA"/>
</dbReference>
<dbReference type="GO" id="GO:0008270">
    <property type="term" value="F:zinc ion binding"/>
    <property type="evidence" value="ECO:0007669"/>
    <property type="project" value="UniProtKB-KW"/>
</dbReference>
<evidence type="ECO:0000313" key="9">
    <source>
        <dbReference type="Proteomes" id="UP000027471"/>
    </source>
</evidence>
<gene>
    <name evidence="8" type="ORF">DT23_01150</name>
</gene>
<evidence type="ECO:0000256" key="4">
    <source>
        <dbReference type="PROSITE-ProRule" id="PRU00510"/>
    </source>
</evidence>
<proteinExistence type="predicted"/>
<feature type="domain" description="DnaK suppressor protein-like N-terminal" evidence="7">
    <location>
        <begin position="10"/>
        <end position="71"/>
    </location>
</feature>
<keyword evidence="1" id="KW-0479">Metal-binding</keyword>
<dbReference type="AlphaFoldDB" id="A0A074JVD1"/>
<evidence type="ECO:0000256" key="1">
    <source>
        <dbReference type="ARBA" id="ARBA00022723"/>
    </source>
</evidence>
<comment type="caution">
    <text evidence="8">The sequence shown here is derived from an EMBL/GenBank/DDBJ whole genome shotgun (WGS) entry which is preliminary data.</text>
</comment>
<evidence type="ECO:0000256" key="5">
    <source>
        <dbReference type="SAM" id="Coils"/>
    </source>
</evidence>
<dbReference type="PANTHER" id="PTHR33823:SF4">
    <property type="entry name" value="GENERAL STRESS PROTEIN 16O"/>
    <property type="match status" value="1"/>
</dbReference>
<dbReference type="Pfam" id="PF01258">
    <property type="entry name" value="zf-dskA_traR"/>
    <property type="match status" value="1"/>
</dbReference>
<dbReference type="Pfam" id="PF21173">
    <property type="entry name" value="DksA-like_N"/>
    <property type="match status" value="1"/>
</dbReference>
<organism evidence="8 9">
    <name type="scientific">Thioclava indica</name>
    <dbReference type="NCBI Taxonomy" id="1353528"/>
    <lineage>
        <taxon>Bacteria</taxon>
        <taxon>Pseudomonadati</taxon>
        <taxon>Pseudomonadota</taxon>
        <taxon>Alphaproteobacteria</taxon>
        <taxon>Rhodobacterales</taxon>
        <taxon>Paracoccaceae</taxon>
        <taxon>Thioclava</taxon>
    </lineage>
</organism>
<dbReference type="Gene3D" id="1.20.120.910">
    <property type="entry name" value="DksA, coiled-coil domain"/>
    <property type="match status" value="1"/>
</dbReference>
<evidence type="ECO:0000313" key="8">
    <source>
        <dbReference type="EMBL" id="KEO61606.1"/>
    </source>
</evidence>
<comment type="caution">
    <text evidence="4">Lacks conserved residue(s) required for the propagation of feature annotation.</text>
</comment>
<dbReference type="InterPro" id="IPR048487">
    <property type="entry name" value="DksA-like_N"/>
</dbReference>
<keyword evidence="5" id="KW-0175">Coiled coil</keyword>